<dbReference type="Pfam" id="PF18050">
    <property type="entry name" value="Cyclophil_like2"/>
    <property type="match status" value="1"/>
</dbReference>
<evidence type="ECO:0008006" key="6">
    <source>
        <dbReference type="Google" id="ProtNLM"/>
    </source>
</evidence>
<dbReference type="PROSITE" id="PS51257">
    <property type="entry name" value="PROKAR_LIPOPROTEIN"/>
    <property type="match status" value="1"/>
</dbReference>
<dbReference type="EMBL" id="JAFREM010000020">
    <property type="protein sequence ID" value="MBO1307203.1"/>
    <property type="molecule type" value="Genomic_DNA"/>
</dbReference>
<dbReference type="PANTHER" id="PTHR39201:SF1">
    <property type="entry name" value="FLAVODOXIN-LIKE DOMAIN-CONTAINING PROTEIN"/>
    <property type="match status" value="1"/>
</dbReference>
<feature type="domain" description="Flavodoxin-like" evidence="2">
    <location>
        <begin position="50"/>
        <end position="200"/>
    </location>
</feature>
<feature type="chain" id="PRO_5045363378" description="Flavodoxin-like domain-containing protein" evidence="1">
    <location>
        <begin position="31"/>
        <end position="338"/>
    </location>
</feature>
<evidence type="ECO:0000313" key="4">
    <source>
        <dbReference type="EMBL" id="MBO1307203.1"/>
    </source>
</evidence>
<protein>
    <recommendedName>
        <fullName evidence="6">Flavodoxin-like domain-containing protein</fullName>
    </recommendedName>
</protein>
<comment type="caution">
    <text evidence="4">The sequence shown here is derived from an EMBL/GenBank/DDBJ whole genome shotgun (WGS) entry which is preliminary data.</text>
</comment>
<sequence length="338" mass="36821">MKKNLRSLLIVAASLMLVVFLAGCSNNEEAVETDNSLPATGNSALNPDDTLVVYYSLTNNTHELAELIGSSGNLELARIDAANAYPEDDNSGINDRVAEQQANNQFDELTNVPENVADYQTILVGFPIWSDEAAYPIQSFLAQHADELAGKNIIPFSTSAVVDEDVIAGIQTQLAEQVPESNILPGLNLTSSQIEAEAVETFLQDISLDGSSTANEEGTPIQVQVGENTFAGFINDTVTGQDFLTHLPQTLTFQTFMDGYPEKYTELDYELAIDGMPGDTPVSGALDYNSDSQSLFVYYGEVGTYDELHRLGQITDPAFEAFVSQQEEDFDMEIRLAE</sequence>
<proteinExistence type="predicted"/>
<dbReference type="Pfam" id="PF12682">
    <property type="entry name" value="Flavodoxin_4"/>
    <property type="match status" value="1"/>
</dbReference>
<dbReference type="InterPro" id="IPR029000">
    <property type="entry name" value="Cyclophilin-like_dom_sf"/>
</dbReference>
<dbReference type="Gene3D" id="3.40.50.360">
    <property type="match status" value="1"/>
</dbReference>
<evidence type="ECO:0000259" key="2">
    <source>
        <dbReference type="Pfam" id="PF12682"/>
    </source>
</evidence>
<keyword evidence="1" id="KW-0732">Signal</keyword>
<feature type="signal peptide" evidence="1">
    <location>
        <begin position="1"/>
        <end position="30"/>
    </location>
</feature>
<name>A0ABS3LDT1_9ENTE</name>
<dbReference type="SUPFAM" id="SSF50891">
    <property type="entry name" value="Cyclophilin-like"/>
    <property type="match status" value="1"/>
</dbReference>
<evidence type="ECO:0000259" key="3">
    <source>
        <dbReference type="Pfam" id="PF18050"/>
    </source>
</evidence>
<organism evidence="4 5">
    <name type="scientific">Candidatus Enterococcus moelleringii</name>
    <dbReference type="NCBI Taxonomy" id="2815325"/>
    <lineage>
        <taxon>Bacteria</taxon>
        <taxon>Bacillati</taxon>
        <taxon>Bacillota</taxon>
        <taxon>Bacilli</taxon>
        <taxon>Lactobacillales</taxon>
        <taxon>Enterococcaceae</taxon>
        <taxon>Enterococcus</taxon>
    </lineage>
</organism>
<dbReference type="Gene3D" id="2.40.100.20">
    <property type="match status" value="1"/>
</dbReference>
<evidence type="ECO:0000313" key="5">
    <source>
        <dbReference type="Proteomes" id="UP000664601"/>
    </source>
</evidence>
<evidence type="ECO:0000256" key="1">
    <source>
        <dbReference type="SAM" id="SignalP"/>
    </source>
</evidence>
<dbReference type="InterPro" id="IPR008254">
    <property type="entry name" value="Flavodoxin/NO_synth"/>
</dbReference>
<dbReference type="InterPro" id="IPR029039">
    <property type="entry name" value="Flavoprotein-like_sf"/>
</dbReference>
<dbReference type="Proteomes" id="UP000664601">
    <property type="component" value="Unassembled WGS sequence"/>
</dbReference>
<accession>A0ABS3LDT1</accession>
<dbReference type="InterPro" id="IPR041183">
    <property type="entry name" value="Cyclophilin-like"/>
</dbReference>
<gene>
    <name evidence="4" type="ORF">JZO70_13585</name>
</gene>
<keyword evidence="5" id="KW-1185">Reference proteome</keyword>
<dbReference type="SUPFAM" id="SSF52218">
    <property type="entry name" value="Flavoproteins"/>
    <property type="match status" value="1"/>
</dbReference>
<dbReference type="RefSeq" id="WP_207674131.1">
    <property type="nucleotide sequence ID" value="NZ_JAFREM010000020.1"/>
</dbReference>
<reference evidence="4 5" key="1">
    <citation type="submission" date="2021-03" db="EMBL/GenBank/DDBJ databases">
        <title>Enterococcal diversity collection.</title>
        <authorList>
            <person name="Gilmore M.S."/>
            <person name="Schwartzman J."/>
            <person name="Van Tyne D."/>
            <person name="Martin M."/>
            <person name="Earl A.M."/>
            <person name="Manson A.L."/>
            <person name="Straub T."/>
            <person name="Salamzade R."/>
            <person name="Saavedra J."/>
            <person name="Lebreton F."/>
            <person name="Prichula J."/>
            <person name="Schaufler K."/>
            <person name="Gaca A."/>
            <person name="Sgardioli B."/>
            <person name="Wagenaar J."/>
            <person name="Strong T."/>
        </authorList>
    </citation>
    <scope>NUCLEOTIDE SEQUENCE [LARGE SCALE GENOMIC DNA]</scope>
    <source>
        <strain evidence="4 5">669A</strain>
    </source>
</reference>
<dbReference type="PANTHER" id="PTHR39201">
    <property type="entry name" value="EXPORTED PROTEIN-RELATED"/>
    <property type="match status" value="1"/>
</dbReference>
<feature type="domain" description="Cyclophilin-like" evidence="3">
    <location>
        <begin position="224"/>
        <end position="334"/>
    </location>
</feature>